<dbReference type="Gene3D" id="2.40.50.40">
    <property type="match status" value="1"/>
</dbReference>
<dbReference type="PANTHER" id="PTHR46148:SF52">
    <property type="entry name" value="OS04G0603800 PROTEIN"/>
    <property type="match status" value="1"/>
</dbReference>
<dbReference type="InterPro" id="IPR000953">
    <property type="entry name" value="Chromo/chromo_shadow_dom"/>
</dbReference>
<name>A0A835J5X4_9ROSI</name>
<dbReference type="AlphaFoldDB" id="A0A835J5X4"/>
<reference evidence="2 3" key="1">
    <citation type="submission" date="2020-10" db="EMBL/GenBank/DDBJ databases">
        <title>Plant Genome Project.</title>
        <authorList>
            <person name="Zhang R.-G."/>
        </authorList>
    </citation>
    <scope>NUCLEOTIDE SEQUENCE [LARGE SCALE GENOMIC DNA]</scope>
    <source>
        <strain evidence="2">FAFU-HL-1</strain>
        <tissue evidence="2">Leaf</tissue>
    </source>
</reference>
<accession>A0A835J5X4</accession>
<dbReference type="InterPro" id="IPR016197">
    <property type="entry name" value="Chromo-like_dom_sf"/>
</dbReference>
<dbReference type="EMBL" id="JADGMS010000017">
    <property type="protein sequence ID" value="KAF9663416.1"/>
    <property type="molecule type" value="Genomic_DNA"/>
</dbReference>
<dbReference type="PROSITE" id="PS50013">
    <property type="entry name" value="CHROMO_2"/>
    <property type="match status" value="1"/>
</dbReference>
<dbReference type="OrthoDB" id="1000448at2759"/>
<sequence length="226" mass="26021">MDKRSYNTFIHFSIKTTPFEAVYGTPPPTLLTYVPGTSRIQAVDENLRGHDAILKELLHNLLLAQNRMKCQADKHQRDVSFDVGYHVYLKLEPYRQSSVAFRASMKLAPRIFGPYQIVKKVDQVAYQLLLPPGSLIHDVFHISVLRKHHGQVTQPSTNLPQVSNTSTIPPEPEAILDRRVIRKGQYWSKSEILIKWKGTPVENATWENEWCFNKTYSSPILEDKDH</sequence>
<dbReference type="CDD" id="cd00024">
    <property type="entry name" value="CD_CSD"/>
    <property type="match status" value="1"/>
</dbReference>
<protein>
    <recommendedName>
        <fullName evidence="1">Chromo domain-containing protein</fullName>
    </recommendedName>
</protein>
<evidence type="ECO:0000313" key="2">
    <source>
        <dbReference type="EMBL" id="KAF9663416.1"/>
    </source>
</evidence>
<dbReference type="Pfam" id="PF00385">
    <property type="entry name" value="Chromo"/>
    <property type="match status" value="1"/>
</dbReference>
<keyword evidence="3" id="KW-1185">Reference proteome</keyword>
<dbReference type="SUPFAM" id="SSF54160">
    <property type="entry name" value="Chromo domain-like"/>
    <property type="match status" value="1"/>
</dbReference>
<proteinExistence type="predicted"/>
<dbReference type="InterPro" id="IPR056924">
    <property type="entry name" value="SH3_Tf2-1"/>
</dbReference>
<dbReference type="Proteomes" id="UP000657918">
    <property type="component" value="Unassembled WGS sequence"/>
</dbReference>
<dbReference type="Pfam" id="PF24626">
    <property type="entry name" value="SH3_Tf2-1"/>
    <property type="match status" value="1"/>
</dbReference>
<dbReference type="InterPro" id="IPR023780">
    <property type="entry name" value="Chromo_domain"/>
</dbReference>
<evidence type="ECO:0000313" key="3">
    <source>
        <dbReference type="Proteomes" id="UP000657918"/>
    </source>
</evidence>
<feature type="domain" description="Chromo" evidence="1">
    <location>
        <begin position="170"/>
        <end position="209"/>
    </location>
</feature>
<gene>
    <name evidence="2" type="ORF">SADUNF_Sadunf17G0047600</name>
</gene>
<dbReference type="PANTHER" id="PTHR46148">
    <property type="entry name" value="CHROMO DOMAIN-CONTAINING PROTEIN"/>
    <property type="match status" value="1"/>
</dbReference>
<organism evidence="2 3">
    <name type="scientific">Salix dunnii</name>
    <dbReference type="NCBI Taxonomy" id="1413687"/>
    <lineage>
        <taxon>Eukaryota</taxon>
        <taxon>Viridiplantae</taxon>
        <taxon>Streptophyta</taxon>
        <taxon>Embryophyta</taxon>
        <taxon>Tracheophyta</taxon>
        <taxon>Spermatophyta</taxon>
        <taxon>Magnoliopsida</taxon>
        <taxon>eudicotyledons</taxon>
        <taxon>Gunneridae</taxon>
        <taxon>Pentapetalae</taxon>
        <taxon>rosids</taxon>
        <taxon>fabids</taxon>
        <taxon>Malpighiales</taxon>
        <taxon>Salicaceae</taxon>
        <taxon>Saliceae</taxon>
        <taxon>Salix</taxon>
    </lineage>
</organism>
<evidence type="ECO:0000259" key="1">
    <source>
        <dbReference type="PROSITE" id="PS50013"/>
    </source>
</evidence>
<comment type="caution">
    <text evidence="2">The sequence shown here is derived from an EMBL/GenBank/DDBJ whole genome shotgun (WGS) entry which is preliminary data.</text>
</comment>